<dbReference type="AlphaFoldDB" id="A0A3B3QJ81"/>
<reference evidence="7" key="1">
    <citation type="submission" date="2025-08" db="UniProtKB">
        <authorList>
            <consortium name="Ensembl"/>
        </authorList>
    </citation>
    <scope>IDENTIFICATION</scope>
</reference>
<dbReference type="Gene3D" id="1.20.58.480">
    <property type="match status" value="1"/>
</dbReference>
<evidence type="ECO:0000256" key="3">
    <source>
        <dbReference type="ARBA" id="ARBA00023004"/>
    </source>
</evidence>
<evidence type="ECO:0000313" key="7">
    <source>
        <dbReference type="Ensembl" id="ENSPKIP00000006158.1"/>
    </source>
</evidence>
<evidence type="ECO:0000256" key="1">
    <source>
        <dbReference type="ARBA" id="ARBA00007119"/>
    </source>
</evidence>
<dbReference type="GO" id="GO:0004833">
    <property type="term" value="F:L-tryptophan 2,3-dioxygenase activity"/>
    <property type="evidence" value="ECO:0007669"/>
    <property type="project" value="TreeGrafter"/>
</dbReference>
<sequence length="391" mass="43913">SILSVICYLCHNRSQLTDFSADDGSLHVCPFQTDLPEYYQPWMSIAMDLPHLIQTHQVWDRVHKMPLLSITHLEGHREQRMAHLALGFITMGYVWQEGEHQPVKTLPRQLAEPYCRVSEALDMPPILLYADCVLANWKLRDPAGSVHALLLNLDTIFKFPGKESCRGFFLVSLLVEQAACTGMEVGSVPLGMPASPDSRLHSDESQRRSQYLVEGSSSFMRTITLMLSLLGHRWKDNPTLPDGLCYEGVFTRQLRGGSAAQSSSIQCFDALLGVRQVEASADSYLKDIRSYMPPAHRQLIEVLQHRTPLRSYVQSSGEQDLIDTYDKCVKALVDLRCYHLQAVTSYVSAPSKTAYRGDPTPREEKGTGGTDAFHFLKSVRDSTKNVLISPE</sequence>
<evidence type="ECO:0000256" key="6">
    <source>
        <dbReference type="SAM" id="MobiDB-lite"/>
    </source>
</evidence>
<evidence type="ECO:0000313" key="8">
    <source>
        <dbReference type="Proteomes" id="UP000261540"/>
    </source>
</evidence>
<dbReference type="InterPro" id="IPR000898">
    <property type="entry name" value="Indolamine_dOase"/>
</dbReference>
<dbReference type="PANTHER" id="PTHR28657:SF2">
    <property type="entry name" value="INDOLEAMINE 2,3-DIOXYGENASE 1"/>
    <property type="match status" value="1"/>
</dbReference>
<reference evidence="7" key="2">
    <citation type="submission" date="2025-09" db="UniProtKB">
        <authorList>
            <consortium name="Ensembl"/>
        </authorList>
    </citation>
    <scope>IDENTIFICATION</scope>
</reference>
<dbReference type="Ensembl" id="ENSPKIT00000030179.1">
    <property type="protein sequence ID" value="ENSPKIP00000006158.1"/>
    <property type="gene ID" value="ENSPKIG00000022534.1"/>
</dbReference>
<keyword evidence="2 5" id="KW-0479">Metal-binding</keyword>
<dbReference type="GO" id="GO:0019441">
    <property type="term" value="P:L-tryptophan catabolic process to kynurenine"/>
    <property type="evidence" value="ECO:0007669"/>
    <property type="project" value="InterPro"/>
</dbReference>
<dbReference type="GeneTree" id="ENSGT00940000164380"/>
<dbReference type="Pfam" id="PF01231">
    <property type="entry name" value="IDO"/>
    <property type="match status" value="1"/>
</dbReference>
<accession>A0A3B3QJ81</accession>
<dbReference type="InterPro" id="IPR037217">
    <property type="entry name" value="Trp/Indoleamine_2_3_dOase-like"/>
</dbReference>
<dbReference type="SUPFAM" id="SSF140959">
    <property type="entry name" value="Indolic compounds 2,3-dioxygenase-like"/>
    <property type="match status" value="1"/>
</dbReference>
<keyword evidence="8" id="KW-1185">Reference proteome</keyword>
<evidence type="ECO:0000256" key="5">
    <source>
        <dbReference type="PIRSR" id="PIRSR600898-1"/>
    </source>
</evidence>
<dbReference type="PANTHER" id="PTHR28657">
    <property type="entry name" value="INDOLEAMINE 2,3-DIOXYGENASE"/>
    <property type="match status" value="1"/>
</dbReference>
<dbReference type="GO" id="GO:0033754">
    <property type="term" value="F:indoleamine 2,3-dioxygenase activity"/>
    <property type="evidence" value="ECO:0007669"/>
    <property type="project" value="TreeGrafter"/>
</dbReference>
<protein>
    <submittedName>
        <fullName evidence="7">Indoleamine 2,3-dioxygenase 2-like</fullName>
    </submittedName>
</protein>
<dbReference type="STRING" id="1676925.ENSPKIP00000006158"/>
<dbReference type="GO" id="GO:0005737">
    <property type="term" value="C:cytoplasm"/>
    <property type="evidence" value="ECO:0007669"/>
    <property type="project" value="TreeGrafter"/>
</dbReference>
<keyword evidence="3 5" id="KW-0408">Iron</keyword>
<evidence type="ECO:0000256" key="4">
    <source>
        <dbReference type="ARBA" id="ARBA00023079"/>
    </source>
</evidence>
<evidence type="ECO:0000256" key="2">
    <source>
        <dbReference type="ARBA" id="ARBA00022723"/>
    </source>
</evidence>
<dbReference type="PROSITE" id="PS00876">
    <property type="entry name" value="IDO_1"/>
    <property type="match status" value="1"/>
</dbReference>
<keyword evidence="5" id="KW-0349">Heme</keyword>
<dbReference type="GO" id="GO:0034354">
    <property type="term" value="P:'de novo' NAD+ biosynthetic process from L-tryptophan"/>
    <property type="evidence" value="ECO:0007669"/>
    <property type="project" value="TreeGrafter"/>
</dbReference>
<feature type="region of interest" description="Disordered" evidence="6">
    <location>
        <begin position="351"/>
        <end position="372"/>
    </location>
</feature>
<organism evidence="7 8">
    <name type="scientific">Paramormyrops kingsleyae</name>
    <dbReference type="NCBI Taxonomy" id="1676925"/>
    <lineage>
        <taxon>Eukaryota</taxon>
        <taxon>Metazoa</taxon>
        <taxon>Chordata</taxon>
        <taxon>Craniata</taxon>
        <taxon>Vertebrata</taxon>
        <taxon>Euteleostomi</taxon>
        <taxon>Actinopterygii</taxon>
        <taxon>Neopterygii</taxon>
        <taxon>Teleostei</taxon>
        <taxon>Osteoglossocephala</taxon>
        <taxon>Osteoglossomorpha</taxon>
        <taxon>Osteoglossiformes</taxon>
        <taxon>Mormyridae</taxon>
        <taxon>Paramormyrops</taxon>
    </lineage>
</organism>
<proteinExistence type="inferred from homology"/>
<dbReference type="Proteomes" id="UP000261540">
    <property type="component" value="Unplaced"/>
</dbReference>
<dbReference type="GO" id="GO:0020037">
    <property type="term" value="F:heme binding"/>
    <property type="evidence" value="ECO:0007669"/>
    <property type="project" value="InterPro"/>
</dbReference>
<name>A0A3B3QJ81_9TELE</name>
<comment type="similarity">
    <text evidence="1">Belongs to the indoleamine 2,3-dioxygenase family.</text>
</comment>
<feature type="binding site" description="proximal binding residue" evidence="5">
    <location>
        <position position="339"/>
    </location>
    <ligand>
        <name>heme b</name>
        <dbReference type="ChEBI" id="CHEBI:60344"/>
    </ligand>
    <ligandPart>
        <name>Fe</name>
        <dbReference type="ChEBI" id="CHEBI:18248"/>
    </ligandPart>
</feature>
<keyword evidence="4" id="KW-0823">Tryptophan catabolism</keyword>
<dbReference type="GO" id="GO:0046872">
    <property type="term" value="F:metal ion binding"/>
    <property type="evidence" value="ECO:0007669"/>
    <property type="project" value="UniProtKB-KW"/>
</dbReference>